<dbReference type="InterPro" id="IPR000796">
    <property type="entry name" value="Asp_trans"/>
</dbReference>
<keyword evidence="4 8" id="KW-0032">Aminotransferase</keyword>
<evidence type="ECO:0000256" key="5">
    <source>
        <dbReference type="ARBA" id="ARBA00022679"/>
    </source>
</evidence>
<comment type="similarity">
    <text evidence="2">Belongs to the class-I pyridoxal-phosphate-dependent aminotransferase family.</text>
</comment>
<dbReference type="SUPFAM" id="SSF53383">
    <property type="entry name" value="PLP-dependent transferases"/>
    <property type="match status" value="1"/>
</dbReference>
<accession>A0ABQ9Y9A1</accession>
<dbReference type="InterPro" id="IPR004839">
    <property type="entry name" value="Aminotransferase_I/II_large"/>
</dbReference>
<protein>
    <submittedName>
        <fullName evidence="8">Aspartate aminotransferase</fullName>
        <ecNumber evidence="8">2.6.1.1</ecNumber>
    </submittedName>
</protein>
<evidence type="ECO:0000256" key="3">
    <source>
        <dbReference type="ARBA" id="ARBA00011738"/>
    </source>
</evidence>
<reference evidence="8 9" key="1">
    <citation type="journal article" date="2022" name="bioRxiv">
        <title>Genomics of Preaxostyla Flagellates Illuminates Evolutionary Transitions and the Path Towards Mitochondrial Loss.</title>
        <authorList>
            <person name="Novak L.V.F."/>
            <person name="Treitli S.C."/>
            <person name="Pyrih J."/>
            <person name="Halakuc P."/>
            <person name="Pipaliya S.V."/>
            <person name="Vacek V."/>
            <person name="Brzon O."/>
            <person name="Soukal P."/>
            <person name="Eme L."/>
            <person name="Dacks J.B."/>
            <person name="Karnkowska A."/>
            <person name="Elias M."/>
            <person name="Hampl V."/>
        </authorList>
    </citation>
    <scope>NUCLEOTIDE SEQUENCE [LARGE SCALE GENOMIC DNA]</scope>
    <source>
        <strain evidence="8">NAU3</strain>
        <tissue evidence="8">Gut</tissue>
    </source>
</reference>
<dbReference type="PANTHER" id="PTHR11879:SF22">
    <property type="entry name" value="ASPARTATE AMINOTRANSFERASE, MITOCHONDRIAL"/>
    <property type="match status" value="1"/>
</dbReference>
<keyword evidence="6" id="KW-0663">Pyridoxal phosphate</keyword>
<organism evidence="8 9">
    <name type="scientific">Blattamonas nauphoetae</name>
    <dbReference type="NCBI Taxonomy" id="2049346"/>
    <lineage>
        <taxon>Eukaryota</taxon>
        <taxon>Metamonada</taxon>
        <taxon>Preaxostyla</taxon>
        <taxon>Oxymonadida</taxon>
        <taxon>Blattamonas</taxon>
    </lineage>
</organism>
<evidence type="ECO:0000256" key="4">
    <source>
        <dbReference type="ARBA" id="ARBA00022576"/>
    </source>
</evidence>
<dbReference type="InterPro" id="IPR015421">
    <property type="entry name" value="PyrdxlP-dep_Trfase_major"/>
</dbReference>
<name>A0ABQ9Y9A1_9EUKA</name>
<evidence type="ECO:0000313" key="9">
    <source>
        <dbReference type="Proteomes" id="UP001281761"/>
    </source>
</evidence>
<evidence type="ECO:0000259" key="7">
    <source>
        <dbReference type="Pfam" id="PF00155"/>
    </source>
</evidence>
<dbReference type="InterPro" id="IPR015422">
    <property type="entry name" value="PyrdxlP-dep_Trfase_small"/>
</dbReference>
<sequence>MSALSVFDKVEQGPPDAVFGIVDRFNKATAEWKALPTSDPKAADEFKPINIIVGAYRDENGKPWVLPTVRQIEKEMAEDPALEHEYLPITGLKTFIPAAQKLMFGEEKPTFASVQVLSGTGAIYTGFSFLKNHVNCTKVIGPTPTWPNHPSCAKTAGLEYGSYPYYDNAKNSIVWDQLIESLEKAEANTVVLLHACAHNPTGMDPTNAQWEQLADLFTKRATTSPLIPFFDCAYQGYASGDVEKDAFAVRLFTSRGLPVIVAHSFSKSMGLYGERCGCLHIACSSADAVKRVTSQLSIFIRATYSNPPGHGAKIATKLLSEPAKYDSWLKDLNVMTARLHAMRTKLREGLEKAQKESGAASVQNRDWTHITTQTGMFSFTGLTKDECAYMEKEHKVFLTPNGRISIAGLNDSNVERVAKCMIDSIIKCQ</sequence>
<comment type="subunit">
    <text evidence="3">Homodimer.</text>
</comment>
<comment type="caution">
    <text evidence="8">The sequence shown here is derived from an EMBL/GenBank/DDBJ whole genome shotgun (WGS) entry which is preliminary data.</text>
</comment>
<dbReference type="Gene3D" id="3.40.640.10">
    <property type="entry name" value="Type I PLP-dependent aspartate aminotransferase-like (Major domain)"/>
    <property type="match status" value="1"/>
</dbReference>
<dbReference type="Pfam" id="PF00155">
    <property type="entry name" value="Aminotran_1_2"/>
    <property type="match status" value="1"/>
</dbReference>
<dbReference type="Proteomes" id="UP001281761">
    <property type="component" value="Unassembled WGS sequence"/>
</dbReference>
<dbReference type="InterPro" id="IPR015424">
    <property type="entry name" value="PyrdxlP-dep_Trfase"/>
</dbReference>
<evidence type="ECO:0000256" key="2">
    <source>
        <dbReference type="ARBA" id="ARBA00007441"/>
    </source>
</evidence>
<feature type="domain" description="Aminotransferase class I/classII large" evidence="7">
    <location>
        <begin position="49"/>
        <end position="419"/>
    </location>
</feature>
<dbReference type="CDD" id="cd00609">
    <property type="entry name" value="AAT_like"/>
    <property type="match status" value="1"/>
</dbReference>
<gene>
    <name evidence="8" type="ORF">BLNAU_4560</name>
</gene>
<dbReference type="EMBL" id="JARBJD010000023">
    <property type="protein sequence ID" value="KAK2960343.1"/>
    <property type="molecule type" value="Genomic_DNA"/>
</dbReference>
<dbReference type="PRINTS" id="PR00799">
    <property type="entry name" value="TRANSAMINASE"/>
</dbReference>
<keyword evidence="9" id="KW-1185">Reference proteome</keyword>
<dbReference type="Gene3D" id="3.90.1150.10">
    <property type="entry name" value="Aspartate Aminotransferase, domain 1"/>
    <property type="match status" value="1"/>
</dbReference>
<evidence type="ECO:0000313" key="8">
    <source>
        <dbReference type="EMBL" id="KAK2960343.1"/>
    </source>
</evidence>
<evidence type="ECO:0000256" key="6">
    <source>
        <dbReference type="ARBA" id="ARBA00022898"/>
    </source>
</evidence>
<proteinExistence type="inferred from homology"/>
<dbReference type="GO" id="GO:0004069">
    <property type="term" value="F:L-aspartate:2-oxoglutarate aminotransferase activity"/>
    <property type="evidence" value="ECO:0007669"/>
    <property type="project" value="UniProtKB-EC"/>
</dbReference>
<comment type="cofactor">
    <cofactor evidence="1">
        <name>pyridoxal 5'-phosphate</name>
        <dbReference type="ChEBI" id="CHEBI:597326"/>
    </cofactor>
</comment>
<dbReference type="PANTHER" id="PTHR11879">
    <property type="entry name" value="ASPARTATE AMINOTRANSFERASE"/>
    <property type="match status" value="1"/>
</dbReference>
<keyword evidence="5 8" id="KW-0808">Transferase</keyword>
<evidence type="ECO:0000256" key="1">
    <source>
        <dbReference type="ARBA" id="ARBA00001933"/>
    </source>
</evidence>
<dbReference type="EC" id="2.6.1.1" evidence="8"/>